<dbReference type="Pfam" id="PF00172">
    <property type="entry name" value="Zn_clus"/>
    <property type="match status" value="1"/>
</dbReference>
<sequence>MQWHRLGRVKLCLGESWAFRLPNQTIFFADDVILFSITSQECRNRHLKCDGSKPTCQRCKRAGATCVWGVLQIRFRHGSSARHDTDFPLDQTWIKSPTCGMDSADSFSRNSLQRYRDIEGAYGFTATGEAH</sequence>
<dbReference type="OrthoDB" id="5069333at2759"/>
<evidence type="ECO:0000256" key="1">
    <source>
        <dbReference type="ARBA" id="ARBA00023242"/>
    </source>
</evidence>
<organism evidence="3 4">
    <name type="scientific">Viridothelium virens</name>
    <name type="common">Speckled blister lichen</name>
    <name type="synonym">Trypethelium virens</name>
    <dbReference type="NCBI Taxonomy" id="1048519"/>
    <lineage>
        <taxon>Eukaryota</taxon>
        <taxon>Fungi</taxon>
        <taxon>Dikarya</taxon>
        <taxon>Ascomycota</taxon>
        <taxon>Pezizomycotina</taxon>
        <taxon>Dothideomycetes</taxon>
        <taxon>Dothideomycetes incertae sedis</taxon>
        <taxon>Trypetheliales</taxon>
        <taxon>Trypetheliaceae</taxon>
        <taxon>Viridothelium</taxon>
    </lineage>
</organism>
<dbReference type="SUPFAM" id="SSF57701">
    <property type="entry name" value="Zn2/Cys6 DNA-binding domain"/>
    <property type="match status" value="1"/>
</dbReference>
<evidence type="ECO:0000259" key="2">
    <source>
        <dbReference type="PROSITE" id="PS50048"/>
    </source>
</evidence>
<evidence type="ECO:0000313" key="4">
    <source>
        <dbReference type="Proteomes" id="UP000800092"/>
    </source>
</evidence>
<dbReference type="Proteomes" id="UP000800092">
    <property type="component" value="Unassembled WGS sequence"/>
</dbReference>
<name>A0A6A6HCJ2_VIRVR</name>
<proteinExistence type="predicted"/>
<dbReference type="InterPro" id="IPR001138">
    <property type="entry name" value="Zn2Cys6_DnaBD"/>
</dbReference>
<dbReference type="GO" id="GO:0000981">
    <property type="term" value="F:DNA-binding transcription factor activity, RNA polymerase II-specific"/>
    <property type="evidence" value="ECO:0007669"/>
    <property type="project" value="InterPro"/>
</dbReference>
<dbReference type="AlphaFoldDB" id="A0A6A6HCJ2"/>
<protein>
    <recommendedName>
        <fullName evidence="2">Zn(2)-C6 fungal-type domain-containing protein</fullName>
    </recommendedName>
</protein>
<dbReference type="EMBL" id="ML991789">
    <property type="protein sequence ID" value="KAF2235844.1"/>
    <property type="molecule type" value="Genomic_DNA"/>
</dbReference>
<reference evidence="3" key="1">
    <citation type="journal article" date="2020" name="Stud. Mycol.">
        <title>101 Dothideomycetes genomes: a test case for predicting lifestyles and emergence of pathogens.</title>
        <authorList>
            <person name="Haridas S."/>
            <person name="Albert R."/>
            <person name="Binder M."/>
            <person name="Bloem J."/>
            <person name="Labutti K."/>
            <person name="Salamov A."/>
            <person name="Andreopoulos B."/>
            <person name="Baker S."/>
            <person name="Barry K."/>
            <person name="Bills G."/>
            <person name="Bluhm B."/>
            <person name="Cannon C."/>
            <person name="Castanera R."/>
            <person name="Culley D."/>
            <person name="Daum C."/>
            <person name="Ezra D."/>
            <person name="Gonzalez J."/>
            <person name="Henrissat B."/>
            <person name="Kuo A."/>
            <person name="Liang C."/>
            <person name="Lipzen A."/>
            <person name="Lutzoni F."/>
            <person name="Magnuson J."/>
            <person name="Mondo S."/>
            <person name="Nolan M."/>
            <person name="Ohm R."/>
            <person name="Pangilinan J."/>
            <person name="Park H.-J."/>
            <person name="Ramirez L."/>
            <person name="Alfaro M."/>
            <person name="Sun H."/>
            <person name="Tritt A."/>
            <person name="Yoshinaga Y."/>
            <person name="Zwiers L.-H."/>
            <person name="Turgeon B."/>
            <person name="Goodwin S."/>
            <person name="Spatafora J."/>
            <person name="Crous P."/>
            <person name="Grigoriev I."/>
        </authorList>
    </citation>
    <scope>NUCLEOTIDE SEQUENCE</scope>
    <source>
        <strain evidence="3">Tuck. ex Michener</strain>
    </source>
</reference>
<dbReference type="PROSITE" id="PS50048">
    <property type="entry name" value="ZN2_CY6_FUNGAL_2"/>
    <property type="match status" value="1"/>
</dbReference>
<feature type="domain" description="Zn(2)-C6 fungal-type" evidence="2">
    <location>
        <begin position="38"/>
        <end position="68"/>
    </location>
</feature>
<dbReference type="CDD" id="cd00067">
    <property type="entry name" value="GAL4"/>
    <property type="match status" value="1"/>
</dbReference>
<accession>A0A6A6HCJ2</accession>
<gene>
    <name evidence="3" type="ORF">EV356DRAFT_98463</name>
</gene>
<keyword evidence="4" id="KW-1185">Reference proteome</keyword>
<dbReference type="GO" id="GO:0008270">
    <property type="term" value="F:zinc ion binding"/>
    <property type="evidence" value="ECO:0007669"/>
    <property type="project" value="InterPro"/>
</dbReference>
<keyword evidence="1" id="KW-0539">Nucleus</keyword>
<dbReference type="InterPro" id="IPR036864">
    <property type="entry name" value="Zn2-C6_fun-type_DNA-bd_sf"/>
</dbReference>
<dbReference type="Gene3D" id="4.10.240.10">
    <property type="entry name" value="Zn(2)-C6 fungal-type DNA-binding domain"/>
    <property type="match status" value="1"/>
</dbReference>
<evidence type="ECO:0000313" key="3">
    <source>
        <dbReference type="EMBL" id="KAF2235844.1"/>
    </source>
</evidence>